<dbReference type="Pfam" id="PF13369">
    <property type="entry name" value="Transglut_core2"/>
    <property type="match status" value="1"/>
</dbReference>
<dbReference type="PANTHER" id="PTHR31350">
    <property type="entry name" value="SI:DKEY-261L7.2"/>
    <property type="match status" value="1"/>
</dbReference>
<dbReference type="Pfam" id="PF12937">
    <property type="entry name" value="F-box-like"/>
    <property type="match status" value="1"/>
</dbReference>
<dbReference type="Pfam" id="PF08755">
    <property type="entry name" value="YccV-like"/>
    <property type="match status" value="1"/>
</dbReference>
<dbReference type="SUPFAM" id="SSF81383">
    <property type="entry name" value="F-box domain"/>
    <property type="match status" value="1"/>
</dbReference>
<dbReference type="SUPFAM" id="SSF141255">
    <property type="entry name" value="YccV-like"/>
    <property type="match status" value="1"/>
</dbReference>
<organism evidence="2 3">
    <name type="scientific">Diplogelasinospora grovesii</name>
    <dbReference type="NCBI Taxonomy" id="303347"/>
    <lineage>
        <taxon>Eukaryota</taxon>
        <taxon>Fungi</taxon>
        <taxon>Dikarya</taxon>
        <taxon>Ascomycota</taxon>
        <taxon>Pezizomycotina</taxon>
        <taxon>Sordariomycetes</taxon>
        <taxon>Sordariomycetidae</taxon>
        <taxon>Sordariales</taxon>
        <taxon>Diplogelasinosporaceae</taxon>
        <taxon>Diplogelasinospora</taxon>
    </lineage>
</organism>
<keyword evidence="3" id="KW-1185">Reference proteome</keyword>
<dbReference type="GO" id="GO:0003677">
    <property type="term" value="F:DNA binding"/>
    <property type="evidence" value="ECO:0007669"/>
    <property type="project" value="InterPro"/>
</dbReference>
<dbReference type="InterPro" id="IPR036047">
    <property type="entry name" value="F-box-like_dom_sf"/>
</dbReference>
<evidence type="ECO:0000313" key="3">
    <source>
        <dbReference type="Proteomes" id="UP001303473"/>
    </source>
</evidence>
<dbReference type="InterPro" id="IPR011722">
    <property type="entry name" value="Hemimethylated_DNA-bd_dom"/>
</dbReference>
<dbReference type="InterPro" id="IPR032698">
    <property type="entry name" value="SirB1_N"/>
</dbReference>
<proteinExistence type="predicted"/>
<dbReference type="Proteomes" id="UP001303473">
    <property type="component" value="Unassembled WGS sequence"/>
</dbReference>
<dbReference type="Gene3D" id="1.20.1280.50">
    <property type="match status" value="1"/>
</dbReference>
<dbReference type="EMBL" id="MU853786">
    <property type="protein sequence ID" value="KAK3941198.1"/>
    <property type="molecule type" value="Genomic_DNA"/>
</dbReference>
<dbReference type="AlphaFoldDB" id="A0AAN6NBG3"/>
<comment type="caution">
    <text evidence="2">The sequence shown here is derived from an EMBL/GenBank/DDBJ whole genome shotgun (WGS) entry which is preliminary data.</text>
</comment>
<dbReference type="PANTHER" id="PTHR31350:SF27">
    <property type="entry name" value="HEMIMETHYLATED DNA-BINDING DOMAIN-CONTAINING PROTEIN"/>
    <property type="match status" value="1"/>
</dbReference>
<accession>A0AAN6NBG3</accession>
<name>A0AAN6NBG3_9PEZI</name>
<reference evidence="3" key="1">
    <citation type="journal article" date="2023" name="Mol. Phylogenet. Evol.">
        <title>Genome-scale phylogeny and comparative genomics of the fungal order Sordariales.</title>
        <authorList>
            <person name="Hensen N."/>
            <person name="Bonometti L."/>
            <person name="Westerberg I."/>
            <person name="Brannstrom I.O."/>
            <person name="Guillou S."/>
            <person name="Cros-Aarteil S."/>
            <person name="Calhoun S."/>
            <person name="Haridas S."/>
            <person name="Kuo A."/>
            <person name="Mondo S."/>
            <person name="Pangilinan J."/>
            <person name="Riley R."/>
            <person name="LaButti K."/>
            <person name="Andreopoulos B."/>
            <person name="Lipzen A."/>
            <person name="Chen C."/>
            <person name="Yan M."/>
            <person name="Daum C."/>
            <person name="Ng V."/>
            <person name="Clum A."/>
            <person name="Steindorff A."/>
            <person name="Ohm R.A."/>
            <person name="Martin F."/>
            <person name="Silar P."/>
            <person name="Natvig D.O."/>
            <person name="Lalanne C."/>
            <person name="Gautier V."/>
            <person name="Ament-Velasquez S.L."/>
            <person name="Kruys A."/>
            <person name="Hutchinson M.I."/>
            <person name="Powell A.J."/>
            <person name="Barry K."/>
            <person name="Miller A.N."/>
            <person name="Grigoriev I.V."/>
            <person name="Debuchy R."/>
            <person name="Gladieux P."/>
            <person name="Hiltunen Thoren M."/>
            <person name="Johannesson H."/>
        </authorList>
    </citation>
    <scope>NUCLEOTIDE SEQUENCE [LARGE SCALE GENOMIC DNA]</scope>
    <source>
        <strain evidence="3">CBS 340.73</strain>
    </source>
</reference>
<evidence type="ECO:0000259" key="1">
    <source>
        <dbReference type="PROSITE" id="PS50181"/>
    </source>
</evidence>
<gene>
    <name evidence="2" type="ORF">QBC46DRAFT_383505</name>
</gene>
<feature type="domain" description="F-box" evidence="1">
    <location>
        <begin position="83"/>
        <end position="130"/>
    </location>
</feature>
<sequence length="702" mass="80315">MIFYHSAGSTFWDLPTYRTIRRFLQYPDVPSYNLEGTVCFSSSSHRCYLIVIGFCRTIHCSSFTCPSHSHPIETGQSPDDFAMASLDTFPDDIVRHILYFLPPEDNLASIQLLSRRFCHLANDTLLWRYYCSSSFTYWSPEHRLQEKLAARASSVDWKKLWLTRQKTNAKAALLLEGVLSSKLGQLKKMQQICLLGYDVKDFLLQQCHVDESAEDFLSRRYYSNSALNSIHRGVAIEEWINCQRAGAVSSRGLDRALGAFDMFVLHDQPQDLDYISRTFDALAKRFRDEHPRLEDMSTRQKAMALVGWLRANNLTGMDDPENNYRNLRNCFIGQALTEEPHASLPIISSAIYCCIAERLGLTAMCCALPGHVHASVFAPPGLTLDGEEPENPDAPRESMYLDPYGSDSEVTVDALRARISEFGWTWSPGTEAFLKATPVPIIVQRTAYNIKASHSRVLSLPEDDPARPGLKRLRAGYPQLDMEAALYASMWADILMKQTSSLDWDADIESFLSQIALAWSEDVWIVEKYLVPLYDQFISSLPHRREQSGWGNPRGILRMLWNLDNRTPTVNRRYTEDIREKVRYKIGQVFRHTRYQYIGIINGWAQMGPRPPPSADTTEPNFNVDVPQNGPGDLPSRPATMYYSCVRHNLDRMRVAQENVQIITDPNLIPDSLFYLAGKFFKRFDRETCTFVSNVKEYYPDD</sequence>
<dbReference type="Gene3D" id="2.30.30.390">
    <property type="entry name" value="Hemimethylated DNA-binding domain"/>
    <property type="match status" value="1"/>
</dbReference>
<dbReference type="SMART" id="SM00992">
    <property type="entry name" value="YccV-like"/>
    <property type="match status" value="1"/>
</dbReference>
<dbReference type="PROSITE" id="PS50181">
    <property type="entry name" value="FBOX"/>
    <property type="match status" value="1"/>
</dbReference>
<dbReference type="InterPro" id="IPR001810">
    <property type="entry name" value="F-box_dom"/>
</dbReference>
<dbReference type="InterPro" id="IPR036623">
    <property type="entry name" value="Hemimethylated_DNA-bd_sf"/>
</dbReference>
<protein>
    <recommendedName>
        <fullName evidence="1">F-box domain-containing protein</fullName>
    </recommendedName>
</protein>
<evidence type="ECO:0000313" key="2">
    <source>
        <dbReference type="EMBL" id="KAK3941198.1"/>
    </source>
</evidence>